<evidence type="ECO:0000313" key="4">
    <source>
        <dbReference type="Proteomes" id="UP001324287"/>
    </source>
</evidence>
<keyword evidence="1" id="KW-0472">Membrane</keyword>
<keyword evidence="1" id="KW-1133">Transmembrane helix</keyword>
<feature type="signal peptide" evidence="2">
    <location>
        <begin position="1"/>
        <end position="35"/>
    </location>
</feature>
<evidence type="ECO:0008006" key="5">
    <source>
        <dbReference type="Google" id="ProtNLM"/>
    </source>
</evidence>
<gene>
    <name evidence="3" type="ORF">U6N30_10305</name>
</gene>
<name>A0ABZ1B516_9ACTN</name>
<evidence type="ECO:0000313" key="3">
    <source>
        <dbReference type="EMBL" id="WRL65900.1"/>
    </source>
</evidence>
<reference evidence="3 4" key="1">
    <citation type="submission" date="2023-12" db="EMBL/GenBank/DDBJ databases">
        <title>Blastococcus brunescens sp. nov., an actonobacterium isolated from sandstone collected in sahara desert.</title>
        <authorList>
            <person name="Gtari M."/>
            <person name="Ghodhbane F."/>
        </authorList>
    </citation>
    <scope>NUCLEOTIDE SEQUENCE [LARGE SCALE GENOMIC DNA]</scope>
    <source>
        <strain evidence="3 4">BMG 8361</strain>
    </source>
</reference>
<keyword evidence="4" id="KW-1185">Reference proteome</keyword>
<keyword evidence="2" id="KW-0732">Signal</keyword>
<protein>
    <recommendedName>
        <fullName evidence="5">LPXTG-motif cell wall anchor domain-containing protein</fullName>
    </recommendedName>
</protein>
<proteinExistence type="predicted"/>
<dbReference type="Proteomes" id="UP001324287">
    <property type="component" value="Chromosome"/>
</dbReference>
<evidence type="ECO:0000256" key="1">
    <source>
        <dbReference type="SAM" id="Phobius"/>
    </source>
</evidence>
<dbReference type="RefSeq" id="WP_324277217.1">
    <property type="nucleotide sequence ID" value="NZ_CP141261.1"/>
</dbReference>
<accession>A0ABZ1B516</accession>
<evidence type="ECO:0000256" key="2">
    <source>
        <dbReference type="SAM" id="SignalP"/>
    </source>
</evidence>
<feature type="chain" id="PRO_5045938204" description="LPXTG-motif cell wall anchor domain-containing protein" evidence="2">
    <location>
        <begin position="36"/>
        <end position="376"/>
    </location>
</feature>
<dbReference type="EMBL" id="CP141261">
    <property type="protein sequence ID" value="WRL65900.1"/>
    <property type="molecule type" value="Genomic_DNA"/>
</dbReference>
<sequence>MSRNTQKRRPQRQRFTVVGLGAAALLAGTASGASAAPGVVIPLAPGEVALEAFPVENFGAMDPMADPNTAPVLTSVGVQYGGTITVNLPAELDDSAVVAELDFDDDGDGTADVTYSSALAPADPLYLAIAGAGTGSIEVTLPADDGSGTDLAALYLEPLTTPTLGPAFTYYDPVVYALDLAAAGAAAAVTVEPALLAASQVPCDISSATRCAFPSPVTVGSTVTLDLTAGSVLRELGITDLTGVQVGLQQLDANGDPVGAPVALTVQVTGATASFVVPAGAAAGSYGLVIAQQAPSGSLSIVLVEVSIVAEAAPVAVTPAVNAGLSSNTGVEIVGAGSGTLPVAAGAGLLLLSAAGGLALVRTRRRPAAEGGTCEF</sequence>
<keyword evidence="1" id="KW-0812">Transmembrane</keyword>
<feature type="transmembrane region" description="Helical" evidence="1">
    <location>
        <begin position="341"/>
        <end position="361"/>
    </location>
</feature>
<organism evidence="3 4">
    <name type="scientific">Blastococcus brunescens</name>
    <dbReference type="NCBI Taxonomy" id="1564165"/>
    <lineage>
        <taxon>Bacteria</taxon>
        <taxon>Bacillati</taxon>
        <taxon>Actinomycetota</taxon>
        <taxon>Actinomycetes</taxon>
        <taxon>Geodermatophilales</taxon>
        <taxon>Geodermatophilaceae</taxon>
        <taxon>Blastococcus</taxon>
    </lineage>
</organism>